<evidence type="ECO:0000313" key="3">
    <source>
        <dbReference type="Proteomes" id="UP001054945"/>
    </source>
</evidence>
<dbReference type="Proteomes" id="UP001054945">
    <property type="component" value="Unassembled WGS sequence"/>
</dbReference>
<sequence>MLVYEVESSTYVRMNPLTIKLRLSFGTRFSQVWGNSGHRDGWMMSTKSTREENEITTTDTISMKKYWFENPAADSNQPPPPPEERPGGFQWG</sequence>
<dbReference type="EMBL" id="BPLR01006690">
    <property type="protein sequence ID" value="GIY11764.1"/>
    <property type="molecule type" value="Genomic_DNA"/>
</dbReference>
<organism evidence="2 3">
    <name type="scientific">Caerostris extrusa</name>
    <name type="common">Bark spider</name>
    <name type="synonym">Caerostris bankana</name>
    <dbReference type="NCBI Taxonomy" id="172846"/>
    <lineage>
        <taxon>Eukaryota</taxon>
        <taxon>Metazoa</taxon>
        <taxon>Ecdysozoa</taxon>
        <taxon>Arthropoda</taxon>
        <taxon>Chelicerata</taxon>
        <taxon>Arachnida</taxon>
        <taxon>Araneae</taxon>
        <taxon>Araneomorphae</taxon>
        <taxon>Entelegynae</taxon>
        <taxon>Araneoidea</taxon>
        <taxon>Araneidae</taxon>
        <taxon>Caerostris</taxon>
    </lineage>
</organism>
<gene>
    <name evidence="2" type="ORF">CEXT_612801</name>
</gene>
<reference evidence="2 3" key="1">
    <citation type="submission" date="2021-06" db="EMBL/GenBank/DDBJ databases">
        <title>Caerostris extrusa draft genome.</title>
        <authorList>
            <person name="Kono N."/>
            <person name="Arakawa K."/>
        </authorList>
    </citation>
    <scope>NUCLEOTIDE SEQUENCE [LARGE SCALE GENOMIC DNA]</scope>
</reference>
<comment type="caution">
    <text evidence="2">The sequence shown here is derived from an EMBL/GenBank/DDBJ whole genome shotgun (WGS) entry which is preliminary data.</text>
</comment>
<keyword evidence="3" id="KW-1185">Reference proteome</keyword>
<protein>
    <submittedName>
        <fullName evidence="2">Uncharacterized protein</fullName>
    </submittedName>
</protein>
<evidence type="ECO:0000313" key="2">
    <source>
        <dbReference type="EMBL" id="GIY11764.1"/>
    </source>
</evidence>
<dbReference type="AlphaFoldDB" id="A0AAV4QR69"/>
<feature type="region of interest" description="Disordered" evidence="1">
    <location>
        <begin position="69"/>
        <end position="92"/>
    </location>
</feature>
<name>A0AAV4QR69_CAEEX</name>
<evidence type="ECO:0000256" key="1">
    <source>
        <dbReference type="SAM" id="MobiDB-lite"/>
    </source>
</evidence>
<accession>A0AAV4QR69</accession>
<proteinExistence type="predicted"/>